<feature type="domain" description="YCII-related" evidence="2">
    <location>
        <begin position="1"/>
        <end position="85"/>
    </location>
</feature>
<dbReference type="Proteomes" id="UP001501444">
    <property type="component" value="Unassembled WGS sequence"/>
</dbReference>
<accession>A0ABN3HUC7</accession>
<comment type="similarity">
    <text evidence="1">Belongs to the YciI family.</text>
</comment>
<evidence type="ECO:0000313" key="4">
    <source>
        <dbReference type="Proteomes" id="UP001501444"/>
    </source>
</evidence>
<keyword evidence="4" id="KW-1185">Reference proteome</keyword>
<dbReference type="EMBL" id="BAAARV010000110">
    <property type="protein sequence ID" value="GAA2388190.1"/>
    <property type="molecule type" value="Genomic_DNA"/>
</dbReference>
<organism evidence="3 4">
    <name type="scientific">Dactylosporangium salmoneum</name>
    <dbReference type="NCBI Taxonomy" id="53361"/>
    <lineage>
        <taxon>Bacteria</taxon>
        <taxon>Bacillati</taxon>
        <taxon>Actinomycetota</taxon>
        <taxon>Actinomycetes</taxon>
        <taxon>Micromonosporales</taxon>
        <taxon>Micromonosporaceae</taxon>
        <taxon>Dactylosporangium</taxon>
    </lineage>
</organism>
<dbReference type="Pfam" id="PF03795">
    <property type="entry name" value="YCII"/>
    <property type="match status" value="1"/>
</dbReference>
<dbReference type="InterPro" id="IPR005545">
    <property type="entry name" value="YCII"/>
</dbReference>
<evidence type="ECO:0000313" key="3">
    <source>
        <dbReference type="EMBL" id="GAA2388190.1"/>
    </source>
</evidence>
<dbReference type="SUPFAM" id="SSF54909">
    <property type="entry name" value="Dimeric alpha+beta barrel"/>
    <property type="match status" value="1"/>
</dbReference>
<reference evidence="3 4" key="1">
    <citation type="journal article" date="2019" name="Int. J. Syst. Evol. Microbiol.">
        <title>The Global Catalogue of Microorganisms (GCM) 10K type strain sequencing project: providing services to taxonomists for standard genome sequencing and annotation.</title>
        <authorList>
            <consortium name="The Broad Institute Genomics Platform"/>
            <consortium name="The Broad Institute Genome Sequencing Center for Infectious Disease"/>
            <person name="Wu L."/>
            <person name="Ma J."/>
        </authorList>
    </citation>
    <scope>NUCLEOTIDE SEQUENCE [LARGE SCALE GENOMIC DNA]</scope>
    <source>
        <strain evidence="3 4">JCM 3272</strain>
    </source>
</reference>
<sequence>MKAVVLYASADDVAAKAPAHFPAHKARLDEYAARGDLLMVGTFADPQKDGSMAVFRTRESAESFVAGDPFVLNGVVRAYEIRDWQEILVP</sequence>
<proteinExistence type="inferred from homology"/>
<name>A0ABN3HUC7_9ACTN</name>
<dbReference type="InterPro" id="IPR011008">
    <property type="entry name" value="Dimeric_a/b-barrel"/>
</dbReference>
<comment type="caution">
    <text evidence="3">The sequence shown here is derived from an EMBL/GenBank/DDBJ whole genome shotgun (WGS) entry which is preliminary data.</text>
</comment>
<gene>
    <name evidence="3" type="ORF">GCM10010170_099440</name>
</gene>
<evidence type="ECO:0000256" key="1">
    <source>
        <dbReference type="ARBA" id="ARBA00007689"/>
    </source>
</evidence>
<dbReference type="RefSeq" id="WP_344619743.1">
    <property type="nucleotide sequence ID" value="NZ_BAAARV010000110.1"/>
</dbReference>
<dbReference type="Gene3D" id="3.30.70.1060">
    <property type="entry name" value="Dimeric alpha+beta barrel"/>
    <property type="match status" value="1"/>
</dbReference>
<protein>
    <recommendedName>
        <fullName evidence="2">YCII-related domain-containing protein</fullName>
    </recommendedName>
</protein>
<evidence type="ECO:0000259" key="2">
    <source>
        <dbReference type="Pfam" id="PF03795"/>
    </source>
</evidence>